<feature type="coiled-coil region" evidence="1">
    <location>
        <begin position="38"/>
        <end position="116"/>
    </location>
</feature>
<name>A0A938XRV1_9FIRM</name>
<keyword evidence="1" id="KW-0175">Coiled coil</keyword>
<dbReference type="PANTHER" id="PTHR38664:SF1">
    <property type="entry name" value="SLR0058 PROTEIN"/>
    <property type="match status" value="1"/>
</dbReference>
<dbReference type="RefSeq" id="WP_204701028.1">
    <property type="nucleotide sequence ID" value="NZ_JAFBDQ010000004.1"/>
</dbReference>
<dbReference type="EMBL" id="JAFBDQ010000004">
    <property type="protein sequence ID" value="MBM7556278.1"/>
    <property type="molecule type" value="Genomic_DNA"/>
</dbReference>
<dbReference type="PANTHER" id="PTHR38664">
    <property type="entry name" value="SLR0058 PROTEIN"/>
    <property type="match status" value="1"/>
</dbReference>
<dbReference type="InterPro" id="IPR008769">
    <property type="entry name" value="PhaF_PhaI"/>
</dbReference>
<evidence type="ECO:0000256" key="1">
    <source>
        <dbReference type="SAM" id="Coils"/>
    </source>
</evidence>
<dbReference type="AlphaFoldDB" id="A0A938XRV1"/>
<protein>
    <submittedName>
        <fullName evidence="2">Polyhydroxyalkanoate synthesis regulator phasin</fullName>
    </submittedName>
</protein>
<organism evidence="2 3">
    <name type="scientific">Halanaerobacter jeridensis</name>
    <dbReference type="NCBI Taxonomy" id="706427"/>
    <lineage>
        <taxon>Bacteria</taxon>
        <taxon>Bacillati</taxon>
        <taxon>Bacillota</taxon>
        <taxon>Clostridia</taxon>
        <taxon>Halanaerobiales</taxon>
        <taxon>Halobacteroidaceae</taxon>
        <taxon>Halanaerobacter</taxon>
    </lineage>
</organism>
<gene>
    <name evidence="2" type="ORF">JOC47_001114</name>
</gene>
<accession>A0A938XRV1</accession>
<proteinExistence type="predicted"/>
<comment type="caution">
    <text evidence="2">The sequence shown here is derived from an EMBL/GenBank/DDBJ whole genome shotgun (WGS) entry which is preliminary data.</text>
</comment>
<reference evidence="2" key="1">
    <citation type="submission" date="2021-01" db="EMBL/GenBank/DDBJ databases">
        <title>Genomic Encyclopedia of Type Strains, Phase IV (KMG-IV): sequencing the most valuable type-strain genomes for metagenomic binning, comparative biology and taxonomic classification.</title>
        <authorList>
            <person name="Goeker M."/>
        </authorList>
    </citation>
    <scope>NUCLEOTIDE SEQUENCE</scope>
    <source>
        <strain evidence="2">DSM 23230</strain>
    </source>
</reference>
<keyword evidence="3" id="KW-1185">Reference proteome</keyword>
<dbReference type="Proteomes" id="UP000774000">
    <property type="component" value="Unassembled WGS sequence"/>
</dbReference>
<evidence type="ECO:0000313" key="3">
    <source>
        <dbReference type="Proteomes" id="UP000774000"/>
    </source>
</evidence>
<evidence type="ECO:0000313" key="2">
    <source>
        <dbReference type="EMBL" id="MBM7556278.1"/>
    </source>
</evidence>
<sequence length="118" mass="13649">MMKVFKDMLATGLGAVFLTKDKIEEMVQNLVEEGSVSKKEAEELVDNMVEKAKKQREDIKNKVKSEVKNEFEKAGFSRQEEVKNLKQKVDTLELQVKSLEQKIERLENEKIEEVESDS</sequence>